<organism evidence="2 3">
    <name type="scientific">Allacma fusca</name>
    <dbReference type="NCBI Taxonomy" id="39272"/>
    <lineage>
        <taxon>Eukaryota</taxon>
        <taxon>Metazoa</taxon>
        <taxon>Ecdysozoa</taxon>
        <taxon>Arthropoda</taxon>
        <taxon>Hexapoda</taxon>
        <taxon>Collembola</taxon>
        <taxon>Symphypleona</taxon>
        <taxon>Sminthuridae</taxon>
        <taxon>Allacma</taxon>
    </lineage>
</organism>
<gene>
    <name evidence="2" type="ORF">AFUS01_LOCUS35456</name>
</gene>
<sequence length="92" mass="10369">MRPVIAQGFLRELKNEEEKILQSLAHKIAEQAEFQHFLNSIPTQYEDDSRDFSRSSEPDEREETVSMEHTGISSATTEGGEDSIGNCSLNPQ</sequence>
<dbReference type="Proteomes" id="UP000708208">
    <property type="component" value="Unassembled WGS sequence"/>
</dbReference>
<evidence type="ECO:0000313" key="2">
    <source>
        <dbReference type="EMBL" id="CAG7825341.1"/>
    </source>
</evidence>
<evidence type="ECO:0000313" key="3">
    <source>
        <dbReference type="Proteomes" id="UP000708208"/>
    </source>
</evidence>
<reference evidence="2" key="1">
    <citation type="submission" date="2021-06" db="EMBL/GenBank/DDBJ databases">
        <authorList>
            <person name="Hodson N. C."/>
            <person name="Mongue J. A."/>
            <person name="Jaron S. K."/>
        </authorList>
    </citation>
    <scope>NUCLEOTIDE SEQUENCE</scope>
</reference>
<comment type="caution">
    <text evidence="2">The sequence shown here is derived from an EMBL/GenBank/DDBJ whole genome shotgun (WGS) entry which is preliminary data.</text>
</comment>
<name>A0A8J2PS00_9HEXA</name>
<keyword evidence="3" id="KW-1185">Reference proteome</keyword>
<dbReference type="EMBL" id="CAJVCH010535862">
    <property type="protein sequence ID" value="CAG7825341.1"/>
    <property type="molecule type" value="Genomic_DNA"/>
</dbReference>
<proteinExistence type="predicted"/>
<feature type="region of interest" description="Disordered" evidence="1">
    <location>
        <begin position="41"/>
        <end position="92"/>
    </location>
</feature>
<accession>A0A8J2PS00</accession>
<feature type="non-terminal residue" evidence="2">
    <location>
        <position position="1"/>
    </location>
</feature>
<dbReference type="AlphaFoldDB" id="A0A8J2PS00"/>
<feature type="compositionally biased region" description="Basic and acidic residues" evidence="1">
    <location>
        <begin position="50"/>
        <end position="66"/>
    </location>
</feature>
<protein>
    <submittedName>
        <fullName evidence="2">Uncharacterized protein</fullName>
    </submittedName>
</protein>
<evidence type="ECO:0000256" key="1">
    <source>
        <dbReference type="SAM" id="MobiDB-lite"/>
    </source>
</evidence>